<evidence type="ECO:0000256" key="7">
    <source>
        <dbReference type="ARBA" id="ARBA00023012"/>
    </source>
</evidence>
<protein>
    <recommendedName>
        <fullName evidence="11">Histidine kinase domain-containing protein</fullName>
    </recommendedName>
</protein>
<evidence type="ECO:0000313" key="12">
    <source>
        <dbReference type="EMBL" id="NKI32531.1"/>
    </source>
</evidence>
<evidence type="ECO:0000256" key="5">
    <source>
        <dbReference type="ARBA" id="ARBA00022777"/>
    </source>
</evidence>
<name>A0ABX1GU11_9FLAO</name>
<organism evidence="12 13">
    <name type="scientific">Croceivirga thetidis</name>
    <dbReference type="NCBI Taxonomy" id="2721623"/>
    <lineage>
        <taxon>Bacteria</taxon>
        <taxon>Pseudomonadati</taxon>
        <taxon>Bacteroidota</taxon>
        <taxon>Flavobacteriia</taxon>
        <taxon>Flavobacteriales</taxon>
        <taxon>Flavobacteriaceae</taxon>
        <taxon>Croceivirga</taxon>
    </lineage>
</organism>
<evidence type="ECO:0000256" key="4">
    <source>
        <dbReference type="ARBA" id="ARBA00022692"/>
    </source>
</evidence>
<keyword evidence="2" id="KW-1003">Cell membrane</keyword>
<dbReference type="SUPFAM" id="SSF55874">
    <property type="entry name" value="ATPase domain of HSP90 chaperone/DNA topoisomerase II/histidine kinase"/>
    <property type="match status" value="1"/>
</dbReference>
<evidence type="ECO:0000256" key="9">
    <source>
        <dbReference type="SAM" id="Coils"/>
    </source>
</evidence>
<dbReference type="PROSITE" id="PS50109">
    <property type="entry name" value="HIS_KIN"/>
    <property type="match status" value="1"/>
</dbReference>
<dbReference type="InterPro" id="IPR005467">
    <property type="entry name" value="His_kinase_dom"/>
</dbReference>
<feature type="transmembrane region" description="Helical" evidence="10">
    <location>
        <begin position="423"/>
        <end position="442"/>
    </location>
</feature>
<keyword evidence="9" id="KW-0175">Coiled coil</keyword>
<evidence type="ECO:0000256" key="10">
    <source>
        <dbReference type="SAM" id="Phobius"/>
    </source>
</evidence>
<evidence type="ECO:0000256" key="3">
    <source>
        <dbReference type="ARBA" id="ARBA00022679"/>
    </source>
</evidence>
<keyword evidence="5" id="KW-0418">Kinase</keyword>
<keyword evidence="6 10" id="KW-1133">Transmembrane helix</keyword>
<dbReference type="SMART" id="SM00387">
    <property type="entry name" value="HATPase_c"/>
    <property type="match status" value="1"/>
</dbReference>
<proteinExistence type="predicted"/>
<gene>
    <name evidence="12" type="ORF">HCU67_11300</name>
</gene>
<dbReference type="Pfam" id="PF02518">
    <property type="entry name" value="HATPase_c"/>
    <property type="match status" value="1"/>
</dbReference>
<dbReference type="PANTHER" id="PTHR24421">
    <property type="entry name" value="NITRATE/NITRITE SENSOR PROTEIN NARX-RELATED"/>
    <property type="match status" value="1"/>
</dbReference>
<keyword evidence="7" id="KW-0902">Two-component regulatory system</keyword>
<keyword evidence="3" id="KW-0808">Transferase</keyword>
<dbReference type="CDD" id="cd16917">
    <property type="entry name" value="HATPase_UhpB-NarQ-NarX-like"/>
    <property type="match status" value="1"/>
</dbReference>
<dbReference type="PANTHER" id="PTHR24421:SF37">
    <property type="entry name" value="SENSOR HISTIDINE KINASE NARS"/>
    <property type="match status" value="1"/>
</dbReference>
<evidence type="ECO:0000256" key="6">
    <source>
        <dbReference type="ARBA" id="ARBA00022989"/>
    </source>
</evidence>
<dbReference type="Gene3D" id="3.30.565.10">
    <property type="entry name" value="Histidine kinase-like ATPase, C-terminal domain"/>
    <property type="match status" value="1"/>
</dbReference>
<keyword evidence="8 10" id="KW-0472">Membrane</keyword>
<keyword evidence="4 10" id="KW-0812">Transmembrane</keyword>
<dbReference type="InterPro" id="IPR036890">
    <property type="entry name" value="HATPase_C_sf"/>
</dbReference>
<feature type="coiled-coil region" evidence="9">
    <location>
        <begin position="513"/>
        <end position="547"/>
    </location>
</feature>
<sequence length="700" mass="79790">MKGAFLLLYTCLSIVTILHTNKTEEKTDKPSCCDSIQDLLKNPNIDSPDKIKLLDNKVSHCLGHTKTLEETCINIFSSAYLELGQDKKFRSFIEEQIKQSAREVSIEKLSAAYIALGDYQKKNSQKDSAYYYYYQGYKEVTSFKPIVNTHEVGLLLYHMASMQEKTNDYVGAEKNSIEALKWFSVKAEAQYMFLVHNLLAITQNGLNKLNETLEYHIIAKGFIPEIEDEQKRRLYGIINANNIASAYLRANKENRALELYDELLLKESEIKSLRPTTLIKALASRAEAKLRLGTFSESEILNDLDKAYDLANNVELNYELAMINHYYARTYLALGKKEVAFEKAVIAKELAEASENNGRLLEVLKFLAENDFSGSSQYAKASYELNERLTLEERNTQEKFARIQFESDEIESQNAKLSKQRELLAGIALGLLLLGIGVITIITQRISNEKLRFEKTQQESNQEIYNLMLSQKGKVEEGKKFEQRRISEELHDGVLGQMLGIRLILSGLNERNDDEAIAQRAELIEKLQELEEEIRLISHELNKESYKKVDNFISALHDLIQTSEKAGKAKVLPNFDTSIDWDMVDGNSKINIYRIIQEALQNCIKHANCQNIYVELKKSNQNLYIQIKDDGIGYRTNKTKKGIGLKNIVSRTKKINGSLDVESIKGKGTSVNIKVPLDFSKENIAGTRKKKLTTNFKLQT</sequence>
<keyword evidence="13" id="KW-1185">Reference proteome</keyword>
<dbReference type="InterPro" id="IPR050482">
    <property type="entry name" value="Sensor_HK_TwoCompSys"/>
</dbReference>
<evidence type="ECO:0000256" key="8">
    <source>
        <dbReference type="ARBA" id="ARBA00023136"/>
    </source>
</evidence>
<reference evidence="12 13" key="1">
    <citation type="submission" date="2020-04" db="EMBL/GenBank/DDBJ databases">
        <authorList>
            <person name="Yoon J."/>
        </authorList>
    </citation>
    <scope>NUCLEOTIDE SEQUENCE [LARGE SCALE GENOMIC DNA]</scope>
    <source>
        <strain evidence="12 13">DJ-13</strain>
    </source>
</reference>
<evidence type="ECO:0000313" key="13">
    <source>
        <dbReference type="Proteomes" id="UP000718451"/>
    </source>
</evidence>
<comment type="subcellular location">
    <subcellularLocation>
        <location evidence="1">Cell membrane</location>
        <topology evidence="1">Multi-pass membrane protein</topology>
    </subcellularLocation>
</comment>
<dbReference type="Proteomes" id="UP000718451">
    <property type="component" value="Unassembled WGS sequence"/>
</dbReference>
<comment type="caution">
    <text evidence="12">The sequence shown here is derived from an EMBL/GenBank/DDBJ whole genome shotgun (WGS) entry which is preliminary data.</text>
</comment>
<dbReference type="EMBL" id="JAAWWL010000002">
    <property type="protein sequence ID" value="NKI32531.1"/>
    <property type="molecule type" value="Genomic_DNA"/>
</dbReference>
<dbReference type="RefSeq" id="WP_168552725.1">
    <property type="nucleotide sequence ID" value="NZ_JAAWWL010000002.1"/>
</dbReference>
<dbReference type="InterPro" id="IPR003594">
    <property type="entry name" value="HATPase_dom"/>
</dbReference>
<evidence type="ECO:0000256" key="2">
    <source>
        <dbReference type="ARBA" id="ARBA00022475"/>
    </source>
</evidence>
<feature type="domain" description="Histidine kinase" evidence="11">
    <location>
        <begin position="485"/>
        <end position="679"/>
    </location>
</feature>
<evidence type="ECO:0000259" key="11">
    <source>
        <dbReference type="PROSITE" id="PS50109"/>
    </source>
</evidence>
<accession>A0ABX1GU11</accession>
<evidence type="ECO:0000256" key="1">
    <source>
        <dbReference type="ARBA" id="ARBA00004651"/>
    </source>
</evidence>